<organism evidence="1 2">
    <name type="scientific">Haploplasma axanthum</name>
    <name type="common">Acholeplasma axanthum</name>
    <dbReference type="NCBI Taxonomy" id="29552"/>
    <lineage>
        <taxon>Bacteria</taxon>
        <taxon>Bacillati</taxon>
        <taxon>Mycoplasmatota</taxon>
        <taxon>Mollicutes</taxon>
        <taxon>Acholeplasmatales</taxon>
        <taxon>Acholeplasmataceae</taxon>
        <taxon>Haploplasma</taxon>
    </lineage>
</organism>
<name>A0A449BDM6_HAPAX</name>
<proteinExistence type="predicted"/>
<dbReference type="RefSeq" id="WP_129747500.1">
    <property type="nucleotide sequence ID" value="NZ_LR215048.1"/>
</dbReference>
<dbReference type="KEGG" id="aaxa:NCTC10138_00908"/>
<protein>
    <submittedName>
        <fullName evidence="1">Uncharacterized protein</fullName>
    </submittedName>
</protein>
<dbReference type="AlphaFoldDB" id="A0A449BDM6"/>
<keyword evidence="2" id="KW-1185">Reference proteome</keyword>
<dbReference type="STRING" id="1278311.GCA_000428705_00523"/>
<evidence type="ECO:0000313" key="2">
    <source>
        <dbReference type="Proteomes" id="UP000289841"/>
    </source>
</evidence>
<evidence type="ECO:0000313" key="1">
    <source>
        <dbReference type="EMBL" id="VEU80532.1"/>
    </source>
</evidence>
<reference evidence="1 2" key="1">
    <citation type="submission" date="2019-01" db="EMBL/GenBank/DDBJ databases">
        <authorList>
            <consortium name="Pathogen Informatics"/>
        </authorList>
    </citation>
    <scope>NUCLEOTIDE SEQUENCE [LARGE SCALE GENOMIC DNA]</scope>
    <source>
        <strain evidence="1 2">NCTC10138</strain>
    </source>
</reference>
<gene>
    <name evidence="1" type="ORF">NCTC10138_00908</name>
</gene>
<dbReference type="Proteomes" id="UP000289841">
    <property type="component" value="Chromosome"/>
</dbReference>
<sequence>MKKTLYTILLIISTFLLNSCSKNELINLGSNYFSFNIYKTDTNDISVSIPIIMNKGADKIVLVEIDDENNKNVRKYALNEKFDYLFEYNGKYVYQIVLNIKTNHKIDRLNINNIELKIDEKKYNLKPKKFTINYYLNEEDNLTDLSIRERIIINPVFPKVFSLEYNTSDIVKFNYIKNGLTEEEIKTCNLNIDNEIKSGQYISKNNSSLKYNNIYSETKYTKNIYNHLISVCIDEMDYYIASPIVQIYDYSYDKIKELL</sequence>
<accession>A0A449BDM6</accession>
<dbReference type="EMBL" id="LR215048">
    <property type="protein sequence ID" value="VEU80532.1"/>
    <property type="molecule type" value="Genomic_DNA"/>
</dbReference>